<dbReference type="InParanoid" id="A0A4Q1BRH2"/>
<evidence type="ECO:0000313" key="6">
    <source>
        <dbReference type="EMBL" id="RXK40510.1"/>
    </source>
</evidence>
<keyword evidence="1 2" id="KW-0539">Nucleus</keyword>
<gene>
    <name evidence="3" type="primary">YAF9</name>
    <name evidence="6" type="ORF">M231_02162</name>
</gene>
<dbReference type="PROSITE" id="PS51037">
    <property type="entry name" value="YEATS"/>
    <property type="match status" value="1"/>
</dbReference>
<dbReference type="GO" id="GO:0006281">
    <property type="term" value="P:DNA repair"/>
    <property type="evidence" value="ECO:0007669"/>
    <property type="project" value="UniProtKB-UniRule"/>
</dbReference>
<comment type="subcellular location">
    <subcellularLocation>
        <location evidence="3">Nucleus</location>
    </subcellularLocation>
    <subcellularLocation>
        <location evidence="3">Cytoplasm</location>
    </subcellularLocation>
</comment>
<keyword evidence="3" id="KW-0805">Transcription regulation</keyword>
<evidence type="ECO:0000256" key="1">
    <source>
        <dbReference type="ARBA" id="ARBA00023242"/>
    </source>
</evidence>
<comment type="similarity">
    <text evidence="3">Belongs to the YAF9 family.</text>
</comment>
<evidence type="ECO:0000313" key="7">
    <source>
        <dbReference type="Proteomes" id="UP000289152"/>
    </source>
</evidence>
<evidence type="ECO:0000256" key="3">
    <source>
        <dbReference type="RuleBase" id="RU367117"/>
    </source>
</evidence>
<feature type="region of interest" description="Disordered" evidence="4">
    <location>
        <begin position="148"/>
        <end position="217"/>
    </location>
</feature>
<keyword evidence="3" id="KW-0156">Chromatin regulator</keyword>
<keyword evidence="3" id="KW-0010">Activator</keyword>
<feature type="compositionally biased region" description="Basic and acidic residues" evidence="4">
    <location>
        <begin position="265"/>
        <end position="276"/>
    </location>
</feature>
<evidence type="ECO:0000259" key="5">
    <source>
        <dbReference type="PROSITE" id="PS51037"/>
    </source>
</evidence>
<sequence length="400" mass="43722">MSIERAKGIQVHRPIIYGSHARLLSEAEKQLSPPGHTHRWTIFLTSAATPPPQPTDPPNGDDMDYILGGADDMSYFIKRVTFRLHETYANPSRVLDKPPYQVTETGWGEFTVQIKVQFISESGEKPLNLAHPIKLHHWGPPIEPLYPPLALPSGPTDSTPKPTASADVQMESSPAVNLTSTPAVENNEVKEELQTPKPQEDASIPPATPLPTADPVQPSPISVAARYPVHAWQYDEIVFTDPPLVFLNILDANLPTPLPPKNRRPKDQREVHELKSGKKNQKNRPVLSAASRGQSRTGEQTPQAATGNVAASVGTPGQGVGTPGGVPPPGAMTVGIPGESGSADVPLEFSVEMEKAEYNRLNDARIELVSQQDRWRYVHSIFNICPPHRSSPFPRMTRGE</sequence>
<proteinExistence type="inferred from homology"/>
<dbReference type="InterPro" id="IPR055129">
    <property type="entry name" value="YEATS_dom"/>
</dbReference>
<dbReference type="STRING" id="5217.A0A4Q1BRH2"/>
<keyword evidence="3" id="KW-0175">Coiled coil</keyword>
<dbReference type="EMBL" id="SDIL01000017">
    <property type="protein sequence ID" value="RXK40510.1"/>
    <property type="molecule type" value="Genomic_DNA"/>
</dbReference>
<keyword evidence="7" id="KW-1185">Reference proteome</keyword>
<dbReference type="Proteomes" id="UP000289152">
    <property type="component" value="Unassembled WGS sequence"/>
</dbReference>
<feature type="region of interest" description="Disordered" evidence="4">
    <location>
        <begin position="253"/>
        <end position="328"/>
    </location>
</feature>
<dbReference type="Gene3D" id="2.60.40.1970">
    <property type="entry name" value="YEATS domain"/>
    <property type="match status" value="1"/>
</dbReference>
<organism evidence="6 7">
    <name type="scientific">Tremella mesenterica</name>
    <name type="common">Jelly fungus</name>
    <dbReference type="NCBI Taxonomy" id="5217"/>
    <lineage>
        <taxon>Eukaryota</taxon>
        <taxon>Fungi</taxon>
        <taxon>Dikarya</taxon>
        <taxon>Basidiomycota</taxon>
        <taxon>Agaricomycotina</taxon>
        <taxon>Tremellomycetes</taxon>
        <taxon>Tremellales</taxon>
        <taxon>Tremellaceae</taxon>
        <taxon>Tremella</taxon>
    </lineage>
</organism>
<dbReference type="OrthoDB" id="16041at2759"/>
<dbReference type="Pfam" id="PF03366">
    <property type="entry name" value="YEATS"/>
    <property type="match status" value="1"/>
</dbReference>
<feature type="compositionally biased region" description="Polar residues" evidence="4">
    <location>
        <begin position="291"/>
        <end position="306"/>
    </location>
</feature>
<comment type="domain">
    <text evidence="3">The coiled-coil domain is required for assembly into the NuA4 complex.</text>
</comment>
<reference evidence="6 7" key="1">
    <citation type="submission" date="2016-06" db="EMBL/GenBank/DDBJ databases">
        <title>Evolution of pathogenesis and genome organization in the Tremellales.</title>
        <authorList>
            <person name="Cuomo C."/>
            <person name="Litvintseva A."/>
            <person name="Heitman J."/>
            <person name="Chen Y."/>
            <person name="Sun S."/>
            <person name="Springer D."/>
            <person name="Dromer F."/>
            <person name="Young S."/>
            <person name="Zeng Q."/>
            <person name="Chapman S."/>
            <person name="Gujja S."/>
            <person name="Saif S."/>
            <person name="Birren B."/>
        </authorList>
    </citation>
    <scope>NUCLEOTIDE SEQUENCE [LARGE SCALE GENOMIC DNA]</scope>
    <source>
        <strain evidence="6 7">ATCC 28783</strain>
    </source>
</reference>
<dbReference type="GO" id="GO:0005737">
    <property type="term" value="C:cytoplasm"/>
    <property type="evidence" value="ECO:0007669"/>
    <property type="project" value="UniProtKB-SubCell"/>
</dbReference>
<comment type="caution">
    <text evidence="6">The sequence shown here is derived from an EMBL/GenBank/DDBJ whole genome shotgun (WGS) entry which is preliminary data.</text>
</comment>
<dbReference type="VEuPathDB" id="FungiDB:TREMEDRAFT_66697"/>
<keyword evidence="3" id="KW-0227">DNA damage</keyword>
<comment type="function">
    <text evidence="3">Component of the SWR1 complex which mediates the ATP-dependent exchange of histone H2A for an H2A variant leading to transcriptional regulation of selected genes by chromatin remodeling. Component of the NuA4 histone acetyltransferase complex which is involved in transcriptional activation of selected genes principally by acetylation of nucleosomal histones H4 and H2A. The NuA4 complex is also involved in DNA repair. Yaf9 may also be required for viability in conditions in which the structural integrity of the spindle is compromised.</text>
</comment>
<name>A0A4Q1BRH2_TREME</name>
<comment type="subunit">
    <text evidence="3">Component of the SWR1 chromatin-remodeling complex and of the NuA4 histone acetyltransferase complex.</text>
</comment>
<feature type="domain" description="YEATS" evidence="5">
    <location>
        <begin position="5"/>
        <end position="253"/>
    </location>
</feature>
<keyword evidence="3" id="KW-0234">DNA repair</keyword>
<dbReference type="PANTHER" id="PTHR23195">
    <property type="entry name" value="YEATS DOMAIN"/>
    <property type="match status" value="1"/>
</dbReference>
<dbReference type="GO" id="GO:0006355">
    <property type="term" value="P:regulation of DNA-templated transcription"/>
    <property type="evidence" value="ECO:0007669"/>
    <property type="project" value="InterPro"/>
</dbReference>
<dbReference type="AlphaFoldDB" id="A0A4Q1BRH2"/>
<dbReference type="InterPro" id="IPR038704">
    <property type="entry name" value="YEAST_sf"/>
</dbReference>
<evidence type="ECO:0000256" key="4">
    <source>
        <dbReference type="SAM" id="MobiDB-lite"/>
    </source>
</evidence>
<keyword evidence="3" id="KW-0804">Transcription</keyword>
<dbReference type="GO" id="GO:0006325">
    <property type="term" value="P:chromatin organization"/>
    <property type="evidence" value="ECO:0007669"/>
    <property type="project" value="UniProtKB-KW"/>
</dbReference>
<feature type="compositionally biased region" description="Polar residues" evidence="4">
    <location>
        <begin position="170"/>
        <end position="184"/>
    </location>
</feature>
<feature type="compositionally biased region" description="Basic and acidic residues" evidence="4">
    <location>
        <begin position="187"/>
        <end position="200"/>
    </location>
</feature>
<keyword evidence="3" id="KW-0963">Cytoplasm</keyword>
<protein>
    <recommendedName>
        <fullName evidence="3">Protein AF-9 homolog</fullName>
    </recommendedName>
</protein>
<accession>A0A4Q1BRH2</accession>
<dbReference type="InterPro" id="IPR005033">
    <property type="entry name" value="YEATS"/>
</dbReference>
<dbReference type="GO" id="GO:0000812">
    <property type="term" value="C:Swr1 complex"/>
    <property type="evidence" value="ECO:0007669"/>
    <property type="project" value="UniProtKB-UniRule"/>
</dbReference>
<evidence type="ECO:0000256" key="2">
    <source>
        <dbReference type="PROSITE-ProRule" id="PRU00376"/>
    </source>
</evidence>